<keyword evidence="3" id="KW-0862">Zinc</keyword>
<protein>
    <submittedName>
        <fullName evidence="11">Dof protein</fullName>
    </submittedName>
</protein>
<evidence type="ECO:0000256" key="4">
    <source>
        <dbReference type="ARBA" id="ARBA00023015"/>
    </source>
</evidence>
<proteinExistence type="predicted"/>
<gene>
    <name evidence="11" type="primary">Dof14</name>
</gene>
<feature type="region of interest" description="Disordered" evidence="9">
    <location>
        <begin position="498"/>
        <end position="523"/>
    </location>
</feature>
<feature type="domain" description="Dof-type" evidence="10">
    <location>
        <begin position="162"/>
        <end position="216"/>
    </location>
</feature>
<dbReference type="GO" id="GO:0008270">
    <property type="term" value="F:zinc ion binding"/>
    <property type="evidence" value="ECO:0007669"/>
    <property type="project" value="UniProtKB-KW"/>
</dbReference>
<evidence type="ECO:0000256" key="8">
    <source>
        <dbReference type="PROSITE-ProRule" id="PRU00071"/>
    </source>
</evidence>
<dbReference type="PROSITE" id="PS50884">
    <property type="entry name" value="ZF_DOF_2"/>
    <property type="match status" value="1"/>
</dbReference>
<dbReference type="GO" id="GO:0005634">
    <property type="term" value="C:nucleus"/>
    <property type="evidence" value="ECO:0007669"/>
    <property type="project" value="UniProtKB-SubCell"/>
</dbReference>
<sequence length="540" mass="59073">MNKKAERTRKTRNEGFYIQSRVTCWNPNEKGTLFGKKNEKVLSFRVCNTNNANSITITITINMSQTDKDPGIRLFGRKIPVPECQIPASFGPMDACSSIKKTEAEIPSDCEENSEQQENSSDLRDSKVQGNEPKVNPKPVEDNMESGISDQDKVLKKPDKILQCPRCNSLDTKFCYFNNYNVNQPRHFCKNCQRYWTAGGTMRNVPIGAGRRKNKHLASQYRHIIVTSDGIPTSRLETTDSSGHQQQHITSLESSVPFISSTDNSTVLKFGPDTPLCESMDSMLNLRDHKRCVDASSLTCVEYGGEPSLCGSSVTNNGTQGNDVSEHNTSNWLQCYPVPPWVLPYPGWNNVNSMEAVHQSSAPMCNSPYNTGPASMQWCPTPMVAIPGMCPPSIPLQLVPPSYWGGTPLWNGGTGAVSIGSNACLSPSSSTSNSCCSGNVSPTLGKHTRDKDNAFADEEKSEKCVLVPKTIRIDATNDASKSPIRAALAIKPDQLQSVSKGDVLKKNEPKEGNDRVSGASQILEANPAAISRAHAFQESM</sequence>
<dbReference type="PANTHER" id="PTHR31089">
    <property type="entry name" value="CYCLIC DOF FACTOR 2"/>
    <property type="match status" value="1"/>
</dbReference>
<organism evidence="11">
    <name type="scientific">Cajanus cajan</name>
    <name type="common">Pigeon pea</name>
    <name type="synonym">Cajanus indicus</name>
    <dbReference type="NCBI Taxonomy" id="3821"/>
    <lineage>
        <taxon>Eukaryota</taxon>
        <taxon>Viridiplantae</taxon>
        <taxon>Streptophyta</taxon>
        <taxon>Embryophyta</taxon>
        <taxon>Tracheophyta</taxon>
        <taxon>Spermatophyta</taxon>
        <taxon>Magnoliopsida</taxon>
        <taxon>eudicotyledons</taxon>
        <taxon>Gunneridae</taxon>
        <taxon>Pentapetalae</taxon>
        <taxon>rosids</taxon>
        <taxon>fabids</taxon>
        <taxon>Fabales</taxon>
        <taxon>Fabaceae</taxon>
        <taxon>Papilionoideae</taxon>
        <taxon>50 kb inversion clade</taxon>
        <taxon>NPAAA clade</taxon>
        <taxon>indigoferoid/millettioid clade</taxon>
        <taxon>Phaseoleae</taxon>
        <taxon>Cajanus</taxon>
    </lineage>
</organism>
<keyword evidence="7 8" id="KW-0539">Nucleus</keyword>
<keyword evidence="6" id="KW-0804">Transcription</keyword>
<dbReference type="EMBL" id="BK009321">
    <property type="protein sequence ID" value="DAA64921.1"/>
    <property type="molecule type" value="Genomic_DNA"/>
</dbReference>
<feature type="region of interest" description="Disordered" evidence="9">
    <location>
        <begin position="105"/>
        <end position="154"/>
    </location>
</feature>
<evidence type="ECO:0000259" key="10">
    <source>
        <dbReference type="PROSITE" id="PS50884"/>
    </source>
</evidence>
<dbReference type="PANTHER" id="PTHR31089:SF47">
    <property type="entry name" value="DOF-TYPE DOMAIN-CONTAINING PROTEIN"/>
    <property type="match status" value="1"/>
</dbReference>
<comment type="subcellular location">
    <subcellularLocation>
        <location evidence="8">Nucleus</location>
    </subcellularLocation>
</comment>
<accession>A0A0K8K5U2</accession>
<evidence type="ECO:0000256" key="6">
    <source>
        <dbReference type="ARBA" id="ARBA00023163"/>
    </source>
</evidence>
<evidence type="ECO:0000256" key="1">
    <source>
        <dbReference type="ARBA" id="ARBA00022723"/>
    </source>
</evidence>
<dbReference type="GO" id="GO:0003677">
    <property type="term" value="F:DNA binding"/>
    <property type="evidence" value="ECO:0007669"/>
    <property type="project" value="UniProtKB-UniRule"/>
</dbReference>
<dbReference type="InterPro" id="IPR045174">
    <property type="entry name" value="Dof"/>
</dbReference>
<dbReference type="Pfam" id="PF02701">
    <property type="entry name" value="Zn_ribbon_Dof"/>
    <property type="match status" value="1"/>
</dbReference>
<dbReference type="GO" id="GO:0003700">
    <property type="term" value="F:DNA-binding transcription factor activity"/>
    <property type="evidence" value="ECO:0007669"/>
    <property type="project" value="InterPro"/>
</dbReference>
<evidence type="ECO:0000256" key="5">
    <source>
        <dbReference type="ARBA" id="ARBA00023125"/>
    </source>
</evidence>
<dbReference type="InterPro" id="IPR003851">
    <property type="entry name" value="Znf_Dof"/>
</dbReference>
<evidence type="ECO:0000256" key="7">
    <source>
        <dbReference type="ARBA" id="ARBA00023242"/>
    </source>
</evidence>
<evidence type="ECO:0000256" key="2">
    <source>
        <dbReference type="ARBA" id="ARBA00022771"/>
    </source>
</evidence>
<evidence type="ECO:0000313" key="11">
    <source>
        <dbReference type="EMBL" id="DAA64921.1"/>
    </source>
</evidence>
<evidence type="ECO:0000256" key="3">
    <source>
        <dbReference type="ARBA" id="ARBA00022833"/>
    </source>
</evidence>
<keyword evidence="5 8" id="KW-0238">DNA-binding</keyword>
<name>A0A0K8K5U2_CAJCA</name>
<evidence type="ECO:0000256" key="9">
    <source>
        <dbReference type="SAM" id="MobiDB-lite"/>
    </source>
</evidence>
<dbReference type="PROSITE" id="PS01361">
    <property type="entry name" value="ZF_DOF_1"/>
    <property type="match status" value="1"/>
</dbReference>
<keyword evidence="4" id="KW-0805">Transcription regulation</keyword>
<feature type="compositionally biased region" description="Acidic residues" evidence="9">
    <location>
        <begin position="106"/>
        <end position="115"/>
    </location>
</feature>
<keyword evidence="2 8" id="KW-0863">Zinc-finger</keyword>
<feature type="compositionally biased region" description="Basic and acidic residues" evidence="9">
    <location>
        <begin position="502"/>
        <end position="514"/>
    </location>
</feature>
<reference evidence="11" key="1">
    <citation type="journal article" date="2015" name="Mol. Biol. Rep.">
        <title>Genome wide in silico characterization of Dof gene families of pigeonpea (Cajanus cajan (L) Millsp.).</title>
        <authorList>
            <person name="Malviya N."/>
            <person name="Gupta S."/>
            <person name="Singh V.K."/>
            <person name="Yadav M.K."/>
            <person name="Bisht N.C."/>
            <person name="Sarangi B.K."/>
            <person name="Yadav D."/>
        </authorList>
    </citation>
    <scope>NUCLEOTIDE SEQUENCE</scope>
</reference>
<keyword evidence="1" id="KW-0479">Metal-binding</keyword>
<dbReference type="AlphaFoldDB" id="A0A0K8K5U2"/>